<reference evidence="2 3" key="1">
    <citation type="submission" date="2020-08" db="EMBL/GenBank/DDBJ databases">
        <title>Genomic Encyclopedia of Type Strains, Phase III (KMG-III): the genomes of soil and plant-associated and newly described type strains.</title>
        <authorList>
            <person name="Whitman W."/>
        </authorList>
    </citation>
    <scope>NUCLEOTIDE SEQUENCE [LARGE SCALE GENOMIC DNA]</scope>
    <source>
        <strain evidence="2 3">CECT 3303</strain>
    </source>
</reference>
<feature type="compositionally biased region" description="Basic and acidic residues" evidence="1">
    <location>
        <begin position="16"/>
        <end position="25"/>
    </location>
</feature>
<name>A0A841DD76_PLAVE</name>
<comment type="caution">
    <text evidence="2">The sequence shown here is derived from an EMBL/GenBank/DDBJ whole genome shotgun (WGS) entry which is preliminary data.</text>
</comment>
<dbReference type="Proteomes" id="UP000562352">
    <property type="component" value="Unassembled WGS sequence"/>
</dbReference>
<evidence type="ECO:0000313" key="2">
    <source>
        <dbReference type="EMBL" id="MBB5966055.1"/>
    </source>
</evidence>
<protein>
    <submittedName>
        <fullName evidence="2">Uncharacterized protein</fullName>
    </submittedName>
</protein>
<sequence length="56" mass="5675">MQAGYGASRPGGPGRVRMDDNDGGRAEIPGGLLPAAARESVCGLEVFPTFGISSLL</sequence>
<proteinExistence type="predicted"/>
<organism evidence="2 3">
    <name type="scientific">Planomonospora venezuelensis</name>
    <dbReference type="NCBI Taxonomy" id="1999"/>
    <lineage>
        <taxon>Bacteria</taxon>
        <taxon>Bacillati</taxon>
        <taxon>Actinomycetota</taxon>
        <taxon>Actinomycetes</taxon>
        <taxon>Streptosporangiales</taxon>
        <taxon>Streptosporangiaceae</taxon>
        <taxon>Planomonospora</taxon>
    </lineage>
</organism>
<keyword evidence="3" id="KW-1185">Reference proteome</keyword>
<evidence type="ECO:0000256" key="1">
    <source>
        <dbReference type="SAM" id="MobiDB-lite"/>
    </source>
</evidence>
<gene>
    <name evidence="2" type="ORF">FHS22_005346</name>
</gene>
<evidence type="ECO:0000313" key="3">
    <source>
        <dbReference type="Proteomes" id="UP000562352"/>
    </source>
</evidence>
<feature type="region of interest" description="Disordered" evidence="1">
    <location>
        <begin position="1"/>
        <end position="30"/>
    </location>
</feature>
<dbReference type="EMBL" id="JACHJJ010000021">
    <property type="protein sequence ID" value="MBB5966055.1"/>
    <property type="molecule type" value="Genomic_DNA"/>
</dbReference>
<accession>A0A841DD76</accession>
<dbReference type="AlphaFoldDB" id="A0A841DD76"/>